<keyword evidence="1" id="KW-0812">Transmembrane</keyword>
<reference evidence="2 3" key="1">
    <citation type="journal article" date="2013" name="Genome Biol.">
        <title>The genome sequence of the most widely cultivated cacao type and its use to identify candidate genes regulating pod color.</title>
        <authorList>
            <person name="Motamayor J.C."/>
            <person name="Mockaitis K."/>
            <person name="Schmutz J."/>
            <person name="Haiminen N."/>
            <person name="Iii D.L."/>
            <person name="Cornejo O."/>
            <person name="Findley S.D."/>
            <person name="Zheng P."/>
            <person name="Utro F."/>
            <person name="Royaert S."/>
            <person name="Saski C."/>
            <person name="Jenkins J."/>
            <person name="Podicheti R."/>
            <person name="Zhao M."/>
            <person name="Scheffler B.E."/>
            <person name="Stack J.C."/>
            <person name="Feltus F.A."/>
            <person name="Mustiga G.M."/>
            <person name="Amores F."/>
            <person name="Phillips W."/>
            <person name="Marelli J.P."/>
            <person name="May G.D."/>
            <person name="Shapiro H."/>
            <person name="Ma J."/>
            <person name="Bustamante C.D."/>
            <person name="Schnell R.J."/>
            <person name="Main D."/>
            <person name="Gilbert D."/>
            <person name="Parida L."/>
            <person name="Kuhn D.N."/>
        </authorList>
    </citation>
    <scope>NUCLEOTIDE SEQUENCE [LARGE SCALE GENOMIC DNA]</scope>
    <source>
        <strain evidence="3">cv. Matina 1-6</strain>
    </source>
</reference>
<dbReference type="Gramene" id="EOY26541">
    <property type="protein sequence ID" value="EOY26541"/>
    <property type="gene ID" value="TCM_028337"/>
</dbReference>
<proteinExistence type="predicted"/>
<evidence type="ECO:0000313" key="3">
    <source>
        <dbReference type="Proteomes" id="UP000026915"/>
    </source>
</evidence>
<dbReference type="AlphaFoldDB" id="A0A061GAE2"/>
<protein>
    <submittedName>
        <fullName evidence="2">Uncharacterized protein</fullName>
    </submittedName>
</protein>
<name>A0A061GAE2_THECC</name>
<keyword evidence="3" id="KW-1185">Reference proteome</keyword>
<dbReference type="HOGENOM" id="CLU_3000310_0_0_1"/>
<dbReference type="Proteomes" id="UP000026915">
    <property type="component" value="Chromosome 6"/>
</dbReference>
<organism evidence="2 3">
    <name type="scientific">Theobroma cacao</name>
    <name type="common">Cacao</name>
    <name type="synonym">Cocoa</name>
    <dbReference type="NCBI Taxonomy" id="3641"/>
    <lineage>
        <taxon>Eukaryota</taxon>
        <taxon>Viridiplantae</taxon>
        <taxon>Streptophyta</taxon>
        <taxon>Embryophyta</taxon>
        <taxon>Tracheophyta</taxon>
        <taxon>Spermatophyta</taxon>
        <taxon>Magnoliopsida</taxon>
        <taxon>eudicotyledons</taxon>
        <taxon>Gunneridae</taxon>
        <taxon>Pentapetalae</taxon>
        <taxon>rosids</taxon>
        <taxon>malvids</taxon>
        <taxon>Malvales</taxon>
        <taxon>Malvaceae</taxon>
        <taxon>Byttnerioideae</taxon>
        <taxon>Theobroma</taxon>
    </lineage>
</organism>
<sequence length="57" mass="6459">MTSGGLEAAEGTCGYVGVWVALSCVIPYWHYILPYLSQKPRPLLQLEVEKRHLEARK</sequence>
<dbReference type="InParanoid" id="A0A061GAE2"/>
<evidence type="ECO:0000256" key="1">
    <source>
        <dbReference type="SAM" id="Phobius"/>
    </source>
</evidence>
<gene>
    <name evidence="2" type="ORF">TCM_028337</name>
</gene>
<dbReference type="EMBL" id="CM001884">
    <property type="protein sequence ID" value="EOY26541.1"/>
    <property type="molecule type" value="Genomic_DNA"/>
</dbReference>
<accession>A0A061GAE2</accession>
<keyword evidence="1" id="KW-1133">Transmembrane helix</keyword>
<keyword evidence="1" id="KW-0472">Membrane</keyword>
<feature type="transmembrane region" description="Helical" evidence="1">
    <location>
        <begin position="16"/>
        <end position="36"/>
    </location>
</feature>
<evidence type="ECO:0000313" key="2">
    <source>
        <dbReference type="EMBL" id="EOY26541.1"/>
    </source>
</evidence>